<evidence type="ECO:0008006" key="3">
    <source>
        <dbReference type="Google" id="ProtNLM"/>
    </source>
</evidence>
<comment type="caution">
    <text evidence="1">The sequence shown here is derived from an EMBL/GenBank/DDBJ whole genome shotgun (WGS) entry which is preliminary data.</text>
</comment>
<dbReference type="Pfam" id="PF02962">
    <property type="entry name" value="CHMI"/>
    <property type="match status" value="1"/>
</dbReference>
<organism evidence="1 2">
    <name type="scientific">Streptomyces exfoliatus</name>
    <name type="common">Streptomyces hydrogenans</name>
    <dbReference type="NCBI Taxonomy" id="1905"/>
    <lineage>
        <taxon>Bacteria</taxon>
        <taxon>Bacillati</taxon>
        <taxon>Actinomycetota</taxon>
        <taxon>Actinomycetes</taxon>
        <taxon>Kitasatosporales</taxon>
        <taxon>Streptomycetaceae</taxon>
        <taxon>Streptomyces</taxon>
    </lineage>
</organism>
<keyword evidence="2" id="KW-1185">Reference proteome</keyword>
<dbReference type="SUPFAM" id="SSF55331">
    <property type="entry name" value="Tautomerase/MIF"/>
    <property type="match status" value="1"/>
</dbReference>
<sequence>MPHLVLEYSGNVRDSFDPTAVLAEIHTALSAAGGFRPQDFKSRAVRLDTYAVGDGSREQSFANLDVRTFAGKSPENRAAIAEAALAVLTRAFARTMSETSCDVSVQVTELDRASYARARSEHA</sequence>
<dbReference type="Proteomes" id="UP001551210">
    <property type="component" value="Unassembled WGS sequence"/>
</dbReference>
<gene>
    <name evidence="1" type="ORF">AB0A76_36310</name>
</gene>
<evidence type="ECO:0000313" key="2">
    <source>
        <dbReference type="Proteomes" id="UP001551210"/>
    </source>
</evidence>
<accession>A0ABV3D7Y1</accession>
<dbReference type="PANTHER" id="PTHR37950">
    <property type="entry name" value="4-HYDROXYPHENYLACETATE CATABOLISM PROTEIN"/>
    <property type="match status" value="1"/>
</dbReference>
<dbReference type="InterPro" id="IPR014347">
    <property type="entry name" value="Tautomerase/MIF_sf"/>
</dbReference>
<dbReference type="InterPro" id="IPR004220">
    <property type="entry name" value="5-COMe_2-OHmuconate_Isoase"/>
</dbReference>
<dbReference type="PANTHER" id="PTHR37950:SF1">
    <property type="entry name" value="4-HYDROXYPHENYLACETATE CATABOLISM PROTEIN"/>
    <property type="match status" value="1"/>
</dbReference>
<name>A0ABV3D7Y1_STREX</name>
<dbReference type="EMBL" id="JBEZAM010000151">
    <property type="protein sequence ID" value="MEU7298585.1"/>
    <property type="molecule type" value="Genomic_DNA"/>
</dbReference>
<evidence type="ECO:0000313" key="1">
    <source>
        <dbReference type="EMBL" id="MEU7298585.1"/>
    </source>
</evidence>
<dbReference type="Gene3D" id="3.30.429.10">
    <property type="entry name" value="Macrophage Migration Inhibitory Factor"/>
    <property type="match status" value="1"/>
</dbReference>
<reference evidence="1 2" key="1">
    <citation type="submission" date="2024-06" db="EMBL/GenBank/DDBJ databases">
        <title>The Natural Products Discovery Center: Release of the First 8490 Sequenced Strains for Exploring Actinobacteria Biosynthetic Diversity.</title>
        <authorList>
            <person name="Kalkreuter E."/>
            <person name="Kautsar S.A."/>
            <person name="Yang D."/>
            <person name="Bader C.D."/>
            <person name="Teijaro C.N."/>
            <person name="Fluegel L."/>
            <person name="Davis C.M."/>
            <person name="Simpson J.R."/>
            <person name="Lauterbach L."/>
            <person name="Steele A.D."/>
            <person name="Gui C."/>
            <person name="Meng S."/>
            <person name="Li G."/>
            <person name="Viehrig K."/>
            <person name="Ye F."/>
            <person name="Su P."/>
            <person name="Kiefer A.F."/>
            <person name="Nichols A."/>
            <person name="Cepeda A.J."/>
            <person name="Yan W."/>
            <person name="Fan B."/>
            <person name="Jiang Y."/>
            <person name="Adhikari A."/>
            <person name="Zheng C.-J."/>
            <person name="Schuster L."/>
            <person name="Cowan T.M."/>
            <person name="Smanski M.J."/>
            <person name="Chevrette M.G."/>
            <person name="De Carvalho L.P.S."/>
            <person name="Shen B."/>
        </authorList>
    </citation>
    <scope>NUCLEOTIDE SEQUENCE [LARGE SCALE GENOMIC DNA]</scope>
    <source>
        <strain evidence="1 2">NPDC045705</strain>
    </source>
</reference>
<proteinExistence type="predicted"/>
<dbReference type="RefSeq" id="WP_359217786.1">
    <property type="nucleotide sequence ID" value="NZ_JBEZAM010000151.1"/>
</dbReference>
<protein>
    <recommendedName>
        <fullName evidence="3">5-carboxymethyl-2-hydroxymuconate isomerase</fullName>
    </recommendedName>
</protein>